<dbReference type="EMBL" id="CP035088">
    <property type="protein sequence ID" value="QBZ88155.1"/>
    <property type="molecule type" value="Genomic_DNA"/>
</dbReference>
<name>A0A4P7PCQ5_9PSED</name>
<dbReference type="KEGG" id="pvk:EPZ47_05385"/>
<dbReference type="AlphaFoldDB" id="A0A4P7PCQ5"/>
<evidence type="ECO:0000313" key="1">
    <source>
        <dbReference type="EMBL" id="QBZ88155.1"/>
    </source>
</evidence>
<organism evidence="1 2">
    <name type="scientific">Pseudomonas viciae</name>
    <dbReference type="NCBI Taxonomy" id="2505979"/>
    <lineage>
        <taxon>Bacteria</taxon>
        <taxon>Pseudomonadati</taxon>
        <taxon>Pseudomonadota</taxon>
        <taxon>Gammaproteobacteria</taxon>
        <taxon>Pseudomonadales</taxon>
        <taxon>Pseudomonadaceae</taxon>
        <taxon>Pseudomonas</taxon>
    </lineage>
</organism>
<accession>A0A4P7PCQ5</accession>
<reference evidence="1 2" key="1">
    <citation type="journal article" date="2019" name="Front. Microbiol.">
        <title>In silico and Genetic Analyses of Cyclic Lipopeptide Synthetic Gene Clusters in Pseudomonas sp. 11K1.</title>
        <authorList>
            <person name="Zhao H."/>
            <person name="Liu Y.P."/>
            <person name="Zhang L.Q."/>
        </authorList>
    </citation>
    <scope>NUCLEOTIDE SEQUENCE [LARGE SCALE GENOMIC DNA]</scope>
    <source>
        <strain evidence="1 2">11K1</strain>
    </source>
</reference>
<gene>
    <name evidence="1" type="ORF">EPZ47_05385</name>
</gene>
<evidence type="ECO:0000313" key="2">
    <source>
        <dbReference type="Proteomes" id="UP000296468"/>
    </source>
</evidence>
<proteinExistence type="predicted"/>
<protein>
    <submittedName>
        <fullName evidence="1">Uncharacterized protein</fullName>
    </submittedName>
</protein>
<dbReference type="Proteomes" id="UP000296468">
    <property type="component" value="Chromosome"/>
</dbReference>
<sequence length="84" mass="9158">MVEHPGMWVRPLSLFQVGTVAGLMRILPMVWPEPAECGVSTGFGRGWVSGLSIGRGLTIRQVSHKIVKLAKNPVAREQVPSPRV</sequence>